<protein>
    <submittedName>
        <fullName evidence="1">GPI ethanolamine phosphate transferase</fullName>
    </submittedName>
</protein>
<accession>A0ACD0WDV1</accession>
<keyword evidence="1" id="KW-0808">Transferase</keyword>
<keyword evidence="2" id="KW-1185">Reference proteome</keyword>
<dbReference type="EMBL" id="CP038484">
    <property type="protein sequence ID" value="QFZ25435.1"/>
    <property type="molecule type" value="Genomic_DNA"/>
</dbReference>
<proteinExistence type="predicted"/>
<name>A0ACD0WDV1_CLALS</name>
<dbReference type="Proteomes" id="UP000326582">
    <property type="component" value="Chromosome 1"/>
</dbReference>
<gene>
    <name evidence="1" type="ORF">EJF14_10530</name>
</gene>
<reference evidence="2" key="1">
    <citation type="journal article" date="2019" name="MBio">
        <title>Comparative genomics for the elucidation of multidrug resistance (MDR) in Candida lusitaniae.</title>
        <authorList>
            <person name="Kannan A."/>
            <person name="Asner S.A."/>
            <person name="Trachsel E."/>
            <person name="Kelly S."/>
            <person name="Parker J."/>
            <person name="Sanglard D."/>
        </authorList>
    </citation>
    <scope>NUCLEOTIDE SEQUENCE [LARGE SCALE GENOMIC DNA]</scope>
    <source>
        <strain evidence="2">P1</strain>
    </source>
</reference>
<evidence type="ECO:0000313" key="2">
    <source>
        <dbReference type="Proteomes" id="UP000326582"/>
    </source>
</evidence>
<organism evidence="1 2">
    <name type="scientific">Clavispora lusitaniae</name>
    <name type="common">Candida lusitaniae</name>
    <dbReference type="NCBI Taxonomy" id="36911"/>
    <lineage>
        <taxon>Eukaryota</taxon>
        <taxon>Fungi</taxon>
        <taxon>Dikarya</taxon>
        <taxon>Ascomycota</taxon>
        <taxon>Saccharomycotina</taxon>
        <taxon>Pichiomycetes</taxon>
        <taxon>Metschnikowiaceae</taxon>
        <taxon>Clavispora</taxon>
    </lineage>
</organism>
<evidence type="ECO:0000313" key="1">
    <source>
        <dbReference type="EMBL" id="QFZ25435.1"/>
    </source>
</evidence>
<sequence length="868" mass="98667">MMTTWWSLLASCLLQILGFCIFLKGFFPSKVVLDGFSEFSDSYSPFNVDGKAQFDKVIFMVVDAMRSDFMFSENSNMKYFHSLVSEGNAIPFTAYSNPPTVTLPRLKGITTGGAPSFVDAILNVADDKDDSQGLSKTDSWISQFKRKGSNLHFYGDDTWLKLFPPSEFFDKYEGTNSFFVSDFTEVDFNVTRHLDSELNDSTWDALILHYLGLDHIGHKGGPESMYMKPKQMEMDDVLKRIYESCLAKSENTLMVLLGDHGMNEIGNHGGSSPGETHPGMAFISSKFSQSLSKKPFPVSGTENYEYYSVISQIDLVPTLASLLDFPIPRNNLGIIIPEFLDLWGNEVQQNRILLENCNQLMQLLTSKFSPEDDELQNFEVLLSRLQETTKSGKEEYYSFLTRAQELLAESATNYSYYDIWFGAILIMFSFILSSLQLINFFKCDQRVYCGANVVFVLSTLVYSVHFHGSSLIEEEYQIWWFLTITFLSFFQISVKPKKFSLFVKCLLGVRVIRAWSNTGQKFSTPLTVSATLCSFPTVLWSLNCLTYVTVSWLLAFEGGWQNLFSRDKSKLPTKALTKLVAWVIVLSISIPSFIFKICQYYIDGKDTPVWMKFSIEIFTSLLEIEADDKKEIQRVNISLSKTFFAIFVAFCALRILLTQWHNNIRSTLITDLVNMITFLLIHQSKAEVIPLFLVFLSVRHSFRGLIKESTSLNINEKVLSITAFMLCMQNLSFFSIGNTNSLATVDLSNAYNGIAEYDVFLVAFMTFISNYAVVIFWSFTALELIFVTVGELAPTNFKTQFRNAILGRSILTTFFYGLSMMSLVGSCINLRFHLFIWSVFSPKLLYFASWSILVNIGIDIIIASLFSI</sequence>